<dbReference type="Pfam" id="PF02518">
    <property type="entry name" value="HATPase_c"/>
    <property type="match status" value="1"/>
</dbReference>
<comment type="catalytic activity">
    <reaction evidence="1">
        <text>ATP + protein L-histidine = ADP + protein N-phospho-L-histidine.</text>
        <dbReference type="EC" id="2.7.13.3"/>
    </reaction>
</comment>
<feature type="region of interest" description="Disordered" evidence="7">
    <location>
        <begin position="1"/>
        <end position="22"/>
    </location>
</feature>
<feature type="compositionally biased region" description="Pro residues" evidence="7">
    <location>
        <begin position="8"/>
        <end position="19"/>
    </location>
</feature>
<evidence type="ECO:0000259" key="8">
    <source>
        <dbReference type="Pfam" id="PF02518"/>
    </source>
</evidence>
<sequence>MPTSPSAPGGPGPRRPAMPPRRVVRPFDDGCCAGRPAFSARFRCTPRRALSWWPRFPFVVQETAVSSLPERPFSDPTPWGAPTPVNGIWHAGPSPAQDQVSRMPSPGESSLAGLSPAESPWDPAVWATCIITTGLVTAGGLLPSAAGGWSLAAAATSAAGLAMLGMRRNSVRQRWLQHEQYAYEREQATLQANRVLTGQLKALRGQAHALQQQLEEAGPAWEEREERLRGDLALALGHLADERIPAAVAGELPPIPPLAAVSDPQIAGLLADAEHAASVAATRLLRDARLSEHPDLAGDMRDGFAALHKNMAESLGAVSAHIETLADQATPHGGAPSEAEHQLTDLTGKRVAGEITRLLSEVDKAQTEWESPTHLRHTYRVEQRTIRIRRHIERTAVLNGRSARRSKRPEVAASLLRMAAGEVDAYQRVTIGPSLPWVELAGYAVPELALLLAELIENGTKFSSTTVSVNAITLPEGLAIDIEDQGVGIYESHLKELNRMLAQVGPDDKTAQVRRGQLGLITVACLADKYHAKVELLPGAKRGTRARVLLPANLVRLPQPRPQPNTAQHTGPASTPVTPRHAAPPAAKSNGATTATPSAAPLPLAPVAAESTGPPSGQPPASPASPNQPAALPELPRRRPARQSALNRQGEQAAHATAEQAAGTDDVSPSPASPPTPAPLPTRGAMGAFAAGALRGRYSTGGSPPPAPAPDSHNATES</sequence>
<dbReference type="GO" id="GO:0000160">
    <property type="term" value="P:phosphorelay signal transduction system"/>
    <property type="evidence" value="ECO:0007669"/>
    <property type="project" value="UniProtKB-KW"/>
</dbReference>
<evidence type="ECO:0000313" key="9">
    <source>
        <dbReference type="EMBL" id="RMI42111.1"/>
    </source>
</evidence>
<keyword evidence="3" id="KW-0597">Phosphoprotein</keyword>
<feature type="compositionally biased region" description="Low complexity" evidence="7">
    <location>
        <begin position="624"/>
        <end position="634"/>
    </location>
</feature>
<dbReference type="AlphaFoldDB" id="A0A3M2LXE7"/>
<dbReference type="GO" id="GO:0004673">
    <property type="term" value="F:protein histidine kinase activity"/>
    <property type="evidence" value="ECO:0007669"/>
    <property type="project" value="UniProtKB-EC"/>
</dbReference>
<evidence type="ECO:0000256" key="6">
    <source>
        <dbReference type="ARBA" id="ARBA00023012"/>
    </source>
</evidence>
<reference evidence="9 10" key="1">
    <citation type="submission" date="2018-10" db="EMBL/GenBank/DDBJ databases">
        <title>Isolation from soil.</title>
        <authorList>
            <person name="Hu J."/>
        </authorList>
    </citation>
    <scope>NUCLEOTIDE SEQUENCE [LARGE SCALE GENOMIC DNA]</scope>
    <source>
        <strain evidence="9 10">NEAU-Ht49</strain>
    </source>
</reference>
<keyword evidence="10" id="KW-1185">Reference proteome</keyword>
<gene>
    <name evidence="9" type="ORF">EBO15_20905</name>
</gene>
<keyword evidence="6" id="KW-0902">Two-component regulatory system</keyword>
<evidence type="ECO:0000256" key="1">
    <source>
        <dbReference type="ARBA" id="ARBA00000085"/>
    </source>
</evidence>
<feature type="compositionally biased region" description="Low complexity" evidence="7">
    <location>
        <begin position="592"/>
        <end position="615"/>
    </location>
</feature>
<accession>A0A3M2LXE7</accession>
<feature type="region of interest" description="Disordered" evidence="7">
    <location>
        <begin position="89"/>
        <end position="116"/>
    </location>
</feature>
<dbReference type="PANTHER" id="PTHR44936">
    <property type="entry name" value="SENSOR PROTEIN CREC"/>
    <property type="match status" value="1"/>
</dbReference>
<evidence type="ECO:0000256" key="5">
    <source>
        <dbReference type="ARBA" id="ARBA00022777"/>
    </source>
</evidence>
<dbReference type="PANTHER" id="PTHR44936:SF9">
    <property type="entry name" value="SENSOR PROTEIN CREC"/>
    <property type="match status" value="1"/>
</dbReference>
<proteinExistence type="predicted"/>
<dbReference type="SUPFAM" id="SSF55874">
    <property type="entry name" value="ATPase domain of HSP90 chaperone/DNA topoisomerase II/histidine kinase"/>
    <property type="match status" value="1"/>
</dbReference>
<evidence type="ECO:0000313" key="10">
    <source>
        <dbReference type="Proteomes" id="UP000282674"/>
    </source>
</evidence>
<evidence type="ECO:0000256" key="3">
    <source>
        <dbReference type="ARBA" id="ARBA00022553"/>
    </source>
</evidence>
<name>A0A3M2LXE7_9ACTN</name>
<protein>
    <recommendedName>
        <fullName evidence="2">histidine kinase</fullName>
        <ecNumber evidence="2">2.7.13.3</ecNumber>
    </recommendedName>
</protein>
<evidence type="ECO:0000256" key="4">
    <source>
        <dbReference type="ARBA" id="ARBA00022679"/>
    </source>
</evidence>
<organism evidence="9 10">
    <name type="scientific">Actinomadura harenae</name>
    <dbReference type="NCBI Taxonomy" id="2483351"/>
    <lineage>
        <taxon>Bacteria</taxon>
        <taxon>Bacillati</taxon>
        <taxon>Actinomycetota</taxon>
        <taxon>Actinomycetes</taxon>
        <taxon>Streptosporangiales</taxon>
        <taxon>Thermomonosporaceae</taxon>
        <taxon>Actinomadura</taxon>
    </lineage>
</organism>
<keyword evidence="5" id="KW-0418">Kinase</keyword>
<feature type="region of interest" description="Disordered" evidence="7">
    <location>
        <begin position="554"/>
        <end position="718"/>
    </location>
</feature>
<feature type="compositionally biased region" description="Pro residues" evidence="7">
    <location>
        <begin position="671"/>
        <end position="680"/>
    </location>
</feature>
<dbReference type="Gene3D" id="3.30.565.10">
    <property type="entry name" value="Histidine kinase-like ATPase, C-terminal domain"/>
    <property type="match status" value="1"/>
</dbReference>
<feature type="compositionally biased region" description="Polar residues" evidence="7">
    <location>
        <begin position="564"/>
        <end position="577"/>
    </location>
</feature>
<dbReference type="InterPro" id="IPR003594">
    <property type="entry name" value="HATPase_dom"/>
</dbReference>
<dbReference type="InterPro" id="IPR036890">
    <property type="entry name" value="HATPase_C_sf"/>
</dbReference>
<dbReference type="InterPro" id="IPR050980">
    <property type="entry name" value="2C_sensor_his_kinase"/>
</dbReference>
<feature type="compositionally biased region" description="Low complexity" evidence="7">
    <location>
        <begin position="650"/>
        <end position="670"/>
    </location>
</feature>
<evidence type="ECO:0000256" key="7">
    <source>
        <dbReference type="SAM" id="MobiDB-lite"/>
    </source>
</evidence>
<dbReference type="EMBL" id="RFFG01000036">
    <property type="protein sequence ID" value="RMI42111.1"/>
    <property type="molecule type" value="Genomic_DNA"/>
</dbReference>
<comment type="caution">
    <text evidence="9">The sequence shown here is derived from an EMBL/GenBank/DDBJ whole genome shotgun (WGS) entry which is preliminary data.</text>
</comment>
<dbReference type="Proteomes" id="UP000282674">
    <property type="component" value="Unassembled WGS sequence"/>
</dbReference>
<keyword evidence="4" id="KW-0808">Transferase</keyword>
<feature type="domain" description="Histidine kinase/HSP90-like ATPase" evidence="8">
    <location>
        <begin position="447"/>
        <end position="552"/>
    </location>
</feature>
<evidence type="ECO:0000256" key="2">
    <source>
        <dbReference type="ARBA" id="ARBA00012438"/>
    </source>
</evidence>
<dbReference type="EC" id="2.7.13.3" evidence="2"/>